<evidence type="ECO:0000313" key="15">
    <source>
        <dbReference type="EMBL" id="EAY11780.1"/>
    </source>
</evidence>
<dbReference type="STRING" id="5722.A2E6G7"/>
<reference evidence="15" key="1">
    <citation type="submission" date="2006-10" db="EMBL/GenBank/DDBJ databases">
        <authorList>
            <person name="Amadeo P."/>
            <person name="Zhao Q."/>
            <person name="Wortman J."/>
            <person name="Fraser-Liggett C."/>
            <person name="Carlton J."/>
        </authorList>
    </citation>
    <scope>NUCLEOTIDE SEQUENCE</scope>
    <source>
        <strain evidence="15">G3</strain>
    </source>
</reference>
<dbReference type="GO" id="GO:0006508">
    <property type="term" value="P:proteolysis"/>
    <property type="evidence" value="ECO:0007669"/>
    <property type="project" value="UniProtKB-KW"/>
</dbReference>
<evidence type="ECO:0000256" key="12">
    <source>
        <dbReference type="ARBA" id="ARBA00023049"/>
    </source>
</evidence>
<dbReference type="GO" id="GO:0046872">
    <property type="term" value="F:metal ion binding"/>
    <property type="evidence" value="ECO:0007669"/>
    <property type="project" value="UniProtKB-KW"/>
</dbReference>
<comment type="cofactor">
    <cofactor evidence="2">
        <name>Zn(2+)</name>
        <dbReference type="ChEBI" id="CHEBI:29105"/>
    </cofactor>
</comment>
<evidence type="ECO:0000256" key="3">
    <source>
        <dbReference type="ARBA" id="ARBA00004496"/>
    </source>
</evidence>
<evidence type="ECO:0000256" key="1">
    <source>
        <dbReference type="ARBA" id="ARBA00001336"/>
    </source>
</evidence>
<sequence length="679" mass="75578">MKSIPPANLCTTDFPIGDLKAPQYAAGLTPKELQYAANMILAQNAGALVLFDQVSKESKKIHAFLSAFLTETPIEKLRNAEQNSPLFYLLEFACAFYYNSGNYLGFGDTKFVPRLTKEQLREIVKENAHVSKLLDECIEDIYDVSGPKSQLGFNPDGCTVYYQPDDFTQSEAEGIDQVLKAAGVRIENTAIIRHADKYEVSVASIEVDEKGQKVGTYNGKDVYVTKGRSSEALKKVVKHLNEALKNVANDTQAEMIKCLIEHFTTGSVAAHVKYSEHWVKDVDPVVETHTGFIENYRDPKGCRCEFEGLVSCVDKNESVALHNFVDSSATILKLLPYPKEYERATFNPPSYNALNILQMTSTGYPIGINIPNYDEIRLNVGFKNVTLSNVLSSVAVQKSVLDILDPSIRDVFSEYCEQIESLAVAAHELYGHGSGRLLKQKDIEGGKVDDLLNPGRKVETCWPEDGTSFDQMFGACSSAYEECRAETTAVYLTFFDEVLDIFNVAKDKSVRRNFLFVTIVKMLVAGLRSMWCYSAEAKRWTQAHSAARFAILRACIMWGRGAAEVKKLPDGGYQLFVDINKLDGIQDAITRLLKHLTYYKSTCLPGPGADFFAAMTAIDDRWMAVKKFIDAQPRKRPAYCGGVVRGEAGNYKIESVVQDKATPLDVALTFVENINRASQ</sequence>
<dbReference type="SMR" id="A2E6G7"/>
<evidence type="ECO:0000256" key="4">
    <source>
        <dbReference type="ARBA" id="ARBA00010200"/>
    </source>
</evidence>
<dbReference type="GO" id="GO:0005737">
    <property type="term" value="C:cytoplasm"/>
    <property type="evidence" value="ECO:0000318"/>
    <property type="project" value="GO_Central"/>
</dbReference>
<evidence type="ECO:0000256" key="9">
    <source>
        <dbReference type="ARBA" id="ARBA00022723"/>
    </source>
</evidence>
<dbReference type="eggNOG" id="KOG3675">
    <property type="taxonomic scope" value="Eukaryota"/>
</dbReference>
<proteinExistence type="inferred from homology"/>
<dbReference type="InParanoid" id="A2E6G7"/>
<dbReference type="OMA" id="QRYWIRD"/>
<keyword evidence="16" id="KW-1185">Reference proteome</keyword>
<evidence type="ECO:0000256" key="13">
    <source>
        <dbReference type="ARBA" id="ARBA00031288"/>
    </source>
</evidence>
<dbReference type="Pfam" id="PF03571">
    <property type="entry name" value="Peptidase_M49"/>
    <property type="match status" value="1"/>
</dbReference>
<dbReference type="PANTHER" id="PTHR23422">
    <property type="entry name" value="DIPEPTIDYL PEPTIDASE III-RELATED"/>
    <property type="match status" value="1"/>
</dbReference>
<comment type="subcellular location">
    <subcellularLocation>
        <location evidence="3">Cytoplasm</location>
    </subcellularLocation>
</comment>
<dbReference type="EC" id="3.4.14.4" evidence="5"/>
<dbReference type="KEGG" id="tva:4769738"/>
<comment type="similarity">
    <text evidence="4">Belongs to the peptidase M49 family.</text>
</comment>
<evidence type="ECO:0000256" key="2">
    <source>
        <dbReference type="ARBA" id="ARBA00001947"/>
    </source>
</evidence>
<evidence type="ECO:0000256" key="10">
    <source>
        <dbReference type="ARBA" id="ARBA00022801"/>
    </source>
</evidence>
<dbReference type="OrthoDB" id="4694525at2759"/>
<evidence type="ECO:0000256" key="8">
    <source>
        <dbReference type="ARBA" id="ARBA00022670"/>
    </source>
</evidence>
<dbReference type="AlphaFoldDB" id="A2E6G7"/>
<dbReference type="RefSeq" id="XP_001324003.1">
    <property type="nucleotide sequence ID" value="XM_001323968.1"/>
</dbReference>
<evidence type="ECO:0000256" key="14">
    <source>
        <dbReference type="ARBA" id="ARBA00032119"/>
    </source>
</evidence>
<comment type="catalytic activity">
    <reaction evidence="1">
        <text>Release of an N-terminal dipeptide from a peptide comprising four or more residues, with broad specificity. Also acts on dipeptidyl 2-naphthylamides.</text>
        <dbReference type="EC" id="3.4.14.4"/>
    </reaction>
</comment>
<keyword evidence="7" id="KW-0963">Cytoplasm</keyword>
<dbReference type="FunFam" id="3.30.540.30:FF:000001">
    <property type="entry name" value="Dipeptidyl peptidase 3"/>
    <property type="match status" value="1"/>
</dbReference>
<keyword evidence="12" id="KW-0482">Metalloprotease</keyword>
<evidence type="ECO:0000313" key="16">
    <source>
        <dbReference type="Proteomes" id="UP000001542"/>
    </source>
</evidence>
<keyword evidence="10" id="KW-0378">Hydrolase</keyword>
<dbReference type="PANTHER" id="PTHR23422:SF11">
    <property type="entry name" value="DIPEPTIDYL PEPTIDASE 3"/>
    <property type="match status" value="1"/>
</dbReference>
<accession>A2E6G7</accession>
<dbReference type="VEuPathDB" id="TrichDB:TVAG_106750"/>
<keyword evidence="9" id="KW-0479">Metal-binding</keyword>
<dbReference type="Proteomes" id="UP000001542">
    <property type="component" value="Unassembled WGS sequence"/>
</dbReference>
<protein>
    <recommendedName>
        <fullName evidence="5">dipeptidyl-peptidase III</fullName>
        <ecNumber evidence="5">3.4.14.4</ecNumber>
    </recommendedName>
    <alternativeName>
        <fullName evidence="13">Dipeptidyl aminopeptidase III</fullName>
    </alternativeName>
    <alternativeName>
        <fullName evidence="14">Dipeptidyl peptidase III</fullName>
    </alternativeName>
</protein>
<dbReference type="Gene3D" id="3.30.540.30">
    <property type="match status" value="2"/>
</dbReference>
<dbReference type="InterPro" id="IPR039461">
    <property type="entry name" value="Peptidase_M49"/>
</dbReference>
<dbReference type="VEuPathDB" id="TrichDB:TVAGG3_0040270"/>
<dbReference type="GO" id="GO:0004177">
    <property type="term" value="F:aminopeptidase activity"/>
    <property type="evidence" value="ECO:0007669"/>
    <property type="project" value="UniProtKB-KW"/>
</dbReference>
<keyword evidence="6" id="KW-0031">Aminopeptidase</keyword>
<dbReference type="EMBL" id="DS113313">
    <property type="protein sequence ID" value="EAY11780.1"/>
    <property type="molecule type" value="Genomic_DNA"/>
</dbReference>
<dbReference type="GO" id="GO:0008239">
    <property type="term" value="F:dipeptidyl-peptidase activity"/>
    <property type="evidence" value="ECO:0000318"/>
    <property type="project" value="GO_Central"/>
</dbReference>
<gene>
    <name evidence="15" type="ORF">TVAG_106750</name>
</gene>
<keyword evidence="11" id="KW-0862">Zinc</keyword>
<keyword evidence="8" id="KW-0645">Protease</keyword>
<dbReference type="GO" id="GO:0008237">
    <property type="term" value="F:metallopeptidase activity"/>
    <property type="evidence" value="ECO:0007669"/>
    <property type="project" value="UniProtKB-KW"/>
</dbReference>
<dbReference type="FunFam" id="3.30.540.30:FF:000006">
    <property type="entry name" value="Clan M-, family M49, dipeptidylpeptidase III-like metallopeptidase"/>
    <property type="match status" value="1"/>
</dbReference>
<evidence type="ECO:0000256" key="11">
    <source>
        <dbReference type="ARBA" id="ARBA00022833"/>
    </source>
</evidence>
<evidence type="ECO:0000256" key="7">
    <source>
        <dbReference type="ARBA" id="ARBA00022490"/>
    </source>
</evidence>
<reference evidence="15" key="2">
    <citation type="journal article" date="2007" name="Science">
        <title>Draft genome sequence of the sexually transmitted pathogen Trichomonas vaginalis.</title>
        <authorList>
            <person name="Carlton J.M."/>
            <person name="Hirt R.P."/>
            <person name="Silva J.C."/>
            <person name="Delcher A.L."/>
            <person name="Schatz M."/>
            <person name="Zhao Q."/>
            <person name="Wortman J.R."/>
            <person name="Bidwell S.L."/>
            <person name="Alsmark U.C.M."/>
            <person name="Besteiro S."/>
            <person name="Sicheritz-Ponten T."/>
            <person name="Noel C.J."/>
            <person name="Dacks J.B."/>
            <person name="Foster P.G."/>
            <person name="Simillion C."/>
            <person name="Van de Peer Y."/>
            <person name="Miranda-Saavedra D."/>
            <person name="Barton G.J."/>
            <person name="Westrop G.D."/>
            <person name="Mueller S."/>
            <person name="Dessi D."/>
            <person name="Fiori P.L."/>
            <person name="Ren Q."/>
            <person name="Paulsen I."/>
            <person name="Zhang H."/>
            <person name="Bastida-Corcuera F.D."/>
            <person name="Simoes-Barbosa A."/>
            <person name="Brown M.T."/>
            <person name="Hayes R.D."/>
            <person name="Mukherjee M."/>
            <person name="Okumura C.Y."/>
            <person name="Schneider R."/>
            <person name="Smith A.J."/>
            <person name="Vanacova S."/>
            <person name="Villalvazo M."/>
            <person name="Haas B.J."/>
            <person name="Pertea M."/>
            <person name="Feldblyum T.V."/>
            <person name="Utterback T.R."/>
            <person name="Shu C.L."/>
            <person name="Osoegawa K."/>
            <person name="de Jong P.J."/>
            <person name="Hrdy I."/>
            <person name="Horvathova L."/>
            <person name="Zubacova Z."/>
            <person name="Dolezal P."/>
            <person name="Malik S.B."/>
            <person name="Logsdon J.M. Jr."/>
            <person name="Henze K."/>
            <person name="Gupta A."/>
            <person name="Wang C.C."/>
            <person name="Dunne R.L."/>
            <person name="Upcroft J.A."/>
            <person name="Upcroft P."/>
            <person name="White O."/>
            <person name="Salzberg S.L."/>
            <person name="Tang P."/>
            <person name="Chiu C.-H."/>
            <person name="Lee Y.-S."/>
            <person name="Embley T.M."/>
            <person name="Coombs G.H."/>
            <person name="Mottram J.C."/>
            <person name="Tachezy J."/>
            <person name="Fraser-Liggett C.M."/>
            <person name="Johnson P.J."/>
        </authorList>
    </citation>
    <scope>NUCLEOTIDE SEQUENCE [LARGE SCALE GENOMIC DNA]</scope>
    <source>
        <strain evidence="15">G3</strain>
    </source>
</reference>
<name>A2E6G7_TRIV3</name>
<organism evidence="15 16">
    <name type="scientific">Trichomonas vaginalis (strain ATCC PRA-98 / G3)</name>
    <dbReference type="NCBI Taxonomy" id="412133"/>
    <lineage>
        <taxon>Eukaryota</taxon>
        <taxon>Metamonada</taxon>
        <taxon>Parabasalia</taxon>
        <taxon>Trichomonadida</taxon>
        <taxon>Trichomonadidae</taxon>
        <taxon>Trichomonas</taxon>
    </lineage>
</organism>
<evidence type="ECO:0000256" key="6">
    <source>
        <dbReference type="ARBA" id="ARBA00022438"/>
    </source>
</evidence>
<evidence type="ECO:0000256" key="5">
    <source>
        <dbReference type="ARBA" id="ARBA00012063"/>
    </source>
</evidence>